<organism evidence="1 2">
    <name type="scientific">Armillaria luteobubalina</name>
    <dbReference type="NCBI Taxonomy" id="153913"/>
    <lineage>
        <taxon>Eukaryota</taxon>
        <taxon>Fungi</taxon>
        <taxon>Dikarya</taxon>
        <taxon>Basidiomycota</taxon>
        <taxon>Agaricomycotina</taxon>
        <taxon>Agaricomycetes</taxon>
        <taxon>Agaricomycetidae</taxon>
        <taxon>Agaricales</taxon>
        <taxon>Marasmiineae</taxon>
        <taxon>Physalacriaceae</taxon>
        <taxon>Armillaria</taxon>
    </lineage>
</organism>
<dbReference type="Proteomes" id="UP001175228">
    <property type="component" value="Unassembled WGS sequence"/>
</dbReference>
<gene>
    <name evidence="1" type="ORF">EDD18DRAFT_576336</name>
</gene>
<name>A0AA39UHK2_9AGAR</name>
<dbReference type="AlphaFoldDB" id="A0AA39UHK2"/>
<evidence type="ECO:0000313" key="2">
    <source>
        <dbReference type="Proteomes" id="UP001175228"/>
    </source>
</evidence>
<reference evidence="1" key="1">
    <citation type="submission" date="2023-06" db="EMBL/GenBank/DDBJ databases">
        <authorList>
            <consortium name="Lawrence Berkeley National Laboratory"/>
            <person name="Ahrendt S."/>
            <person name="Sahu N."/>
            <person name="Indic B."/>
            <person name="Wong-Bajracharya J."/>
            <person name="Merenyi Z."/>
            <person name="Ke H.-M."/>
            <person name="Monk M."/>
            <person name="Kocsube S."/>
            <person name="Drula E."/>
            <person name="Lipzen A."/>
            <person name="Balint B."/>
            <person name="Henrissat B."/>
            <person name="Andreopoulos B."/>
            <person name="Martin F.M."/>
            <person name="Harder C.B."/>
            <person name="Rigling D."/>
            <person name="Ford K.L."/>
            <person name="Foster G.D."/>
            <person name="Pangilinan J."/>
            <person name="Papanicolaou A."/>
            <person name="Barry K."/>
            <person name="LaButti K."/>
            <person name="Viragh M."/>
            <person name="Koriabine M."/>
            <person name="Yan M."/>
            <person name="Riley R."/>
            <person name="Champramary S."/>
            <person name="Plett K.L."/>
            <person name="Tsai I.J."/>
            <person name="Slot J."/>
            <person name="Sipos G."/>
            <person name="Plett J."/>
            <person name="Nagy L.G."/>
            <person name="Grigoriev I.V."/>
        </authorList>
    </citation>
    <scope>NUCLEOTIDE SEQUENCE</scope>
    <source>
        <strain evidence="1">HWK02</strain>
    </source>
</reference>
<sequence>MYALSARRTRHCSPRDLIGVFTNTEDRDDGHTSQFPSTCCVCVHVYLIRTGSFEYATLPDTTIALVTCQPSLRHDAAPDRWCTIATPFRSIPCQPKYTVPTVRDDFTDPVATHVSTTHTRSLGPTAPAQVLKFLHHFCQLSRTIAGEEDVVEKANFFQNVISHPFVDYLGQIHGLWGELAASVSVRNSGILPVRVVSIAIALRRACDMIVMSHVKSRAIYTMQETRTRSVSRGEKKPRSTLLQVRRFLTTTRLLRLKVE</sequence>
<keyword evidence="2" id="KW-1185">Reference proteome</keyword>
<protein>
    <submittedName>
        <fullName evidence="1">Uncharacterized protein</fullName>
    </submittedName>
</protein>
<accession>A0AA39UHK2</accession>
<proteinExistence type="predicted"/>
<dbReference type="EMBL" id="JAUEPU010000037">
    <property type="protein sequence ID" value="KAK0489702.1"/>
    <property type="molecule type" value="Genomic_DNA"/>
</dbReference>
<comment type="caution">
    <text evidence="1">The sequence shown here is derived from an EMBL/GenBank/DDBJ whole genome shotgun (WGS) entry which is preliminary data.</text>
</comment>
<evidence type="ECO:0000313" key="1">
    <source>
        <dbReference type="EMBL" id="KAK0489702.1"/>
    </source>
</evidence>